<feature type="compositionally biased region" description="Basic and acidic residues" evidence="1">
    <location>
        <begin position="52"/>
        <end position="63"/>
    </location>
</feature>
<dbReference type="GeneID" id="36400610"/>
<dbReference type="AlphaFoldDB" id="A0A0P1B3I7"/>
<feature type="region of interest" description="Disordered" evidence="1">
    <location>
        <begin position="118"/>
        <end position="186"/>
    </location>
</feature>
<feature type="compositionally biased region" description="Basic and acidic residues" evidence="1">
    <location>
        <begin position="118"/>
        <end position="158"/>
    </location>
</feature>
<dbReference type="Proteomes" id="UP000054928">
    <property type="component" value="Unassembled WGS sequence"/>
</dbReference>
<dbReference type="EMBL" id="CCYD01002887">
    <property type="protein sequence ID" value="CEG48079.1"/>
    <property type="molecule type" value="Genomic_DNA"/>
</dbReference>
<accession>A0A0P1B3I7</accession>
<evidence type="ECO:0000313" key="3">
    <source>
        <dbReference type="Proteomes" id="UP000054928"/>
    </source>
</evidence>
<evidence type="ECO:0000313" key="2">
    <source>
        <dbReference type="EMBL" id="CEG48079.1"/>
    </source>
</evidence>
<feature type="region of interest" description="Disordered" evidence="1">
    <location>
        <begin position="51"/>
        <end position="93"/>
    </location>
</feature>
<protein>
    <submittedName>
        <fullName evidence="2">Uncharacterized protein</fullName>
    </submittedName>
</protein>
<organism evidence="2 3">
    <name type="scientific">Plasmopara halstedii</name>
    <name type="common">Downy mildew of sunflower</name>
    <dbReference type="NCBI Taxonomy" id="4781"/>
    <lineage>
        <taxon>Eukaryota</taxon>
        <taxon>Sar</taxon>
        <taxon>Stramenopiles</taxon>
        <taxon>Oomycota</taxon>
        <taxon>Peronosporomycetes</taxon>
        <taxon>Peronosporales</taxon>
        <taxon>Peronosporaceae</taxon>
        <taxon>Plasmopara</taxon>
    </lineage>
</organism>
<keyword evidence="3" id="KW-1185">Reference proteome</keyword>
<name>A0A0P1B3I7_PLAHL</name>
<evidence type="ECO:0000256" key="1">
    <source>
        <dbReference type="SAM" id="MobiDB-lite"/>
    </source>
</evidence>
<dbReference type="RefSeq" id="XP_024584448.1">
    <property type="nucleotide sequence ID" value="XM_024719118.1"/>
</dbReference>
<reference evidence="3" key="1">
    <citation type="submission" date="2014-09" db="EMBL/GenBank/DDBJ databases">
        <authorList>
            <person name="Sharma Rahul"/>
            <person name="Thines Marco"/>
        </authorList>
    </citation>
    <scope>NUCLEOTIDE SEQUENCE [LARGE SCALE GENOMIC DNA]</scope>
</reference>
<sequence>MLSRSRNSRPRSTGGLDTITRVSVFWLDNGLLNTSLRSQTTSAAALHFTVSGDKDDGHDKDEDMNVSPVKKPLYRPQIPQPSGLVPSSTASTSSITRLNQTLKFSMRKKNLSELSSEIRRTADAGPQKAEERKKQKLAAKEKEKEKLAKEKEREKIAASEKSGTGHGLSVTNNDEHAAIASSAWTG</sequence>
<proteinExistence type="predicted"/>